<dbReference type="InterPro" id="IPR051924">
    <property type="entry name" value="GST_Kappa/NadH"/>
</dbReference>
<organism evidence="2 3">
    <name type="scientific">Paraperlucidibaca wandonensis</name>
    <dbReference type="NCBI Taxonomy" id="1268273"/>
    <lineage>
        <taxon>Bacteria</taxon>
        <taxon>Pseudomonadati</taxon>
        <taxon>Pseudomonadota</taxon>
        <taxon>Gammaproteobacteria</taxon>
        <taxon>Moraxellales</taxon>
        <taxon>Moraxellaceae</taxon>
        <taxon>Paraperlucidibaca</taxon>
    </lineage>
</organism>
<dbReference type="Gene3D" id="3.40.30.10">
    <property type="entry name" value="Glutaredoxin"/>
    <property type="match status" value="2"/>
</dbReference>
<protein>
    <submittedName>
        <fullName evidence="2">DsbA family protein</fullName>
    </submittedName>
</protein>
<accession>A0ABW3HHK6</accession>
<keyword evidence="3" id="KW-1185">Reference proteome</keyword>
<proteinExistence type="predicted"/>
<name>A0ABW3HHK6_9GAMM</name>
<feature type="domain" description="DSBA-like thioredoxin" evidence="1">
    <location>
        <begin position="259"/>
        <end position="449"/>
    </location>
</feature>
<dbReference type="InterPro" id="IPR036249">
    <property type="entry name" value="Thioredoxin-like_sf"/>
</dbReference>
<dbReference type="Pfam" id="PF01323">
    <property type="entry name" value="DSBA"/>
    <property type="match status" value="1"/>
</dbReference>
<comment type="caution">
    <text evidence="2">The sequence shown here is derived from an EMBL/GenBank/DDBJ whole genome shotgun (WGS) entry which is preliminary data.</text>
</comment>
<dbReference type="PANTHER" id="PTHR42943:SF2">
    <property type="entry name" value="GLUTATHIONE S-TRANSFERASE KAPPA 1"/>
    <property type="match status" value="1"/>
</dbReference>
<dbReference type="SUPFAM" id="SSF52833">
    <property type="entry name" value="Thioredoxin-like"/>
    <property type="match status" value="2"/>
</dbReference>
<reference evidence="3" key="1">
    <citation type="journal article" date="2019" name="Int. J. Syst. Evol. Microbiol.">
        <title>The Global Catalogue of Microorganisms (GCM) 10K type strain sequencing project: providing services to taxonomists for standard genome sequencing and annotation.</title>
        <authorList>
            <consortium name="The Broad Institute Genomics Platform"/>
            <consortium name="The Broad Institute Genome Sequencing Center for Infectious Disease"/>
            <person name="Wu L."/>
            <person name="Ma J."/>
        </authorList>
    </citation>
    <scope>NUCLEOTIDE SEQUENCE [LARGE SCALE GENOMIC DNA]</scope>
    <source>
        <strain evidence="3">CCUG 63419</strain>
    </source>
</reference>
<dbReference type="PANTHER" id="PTHR42943">
    <property type="entry name" value="GLUTATHIONE S-TRANSFERASE KAPPA"/>
    <property type="match status" value="1"/>
</dbReference>
<evidence type="ECO:0000313" key="3">
    <source>
        <dbReference type="Proteomes" id="UP001597044"/>
    </source>
</evidence>
<dbReference type="Proteomes" id="UP001597044">
    <property type="component" value="Unassembled WGS sequence"/>
</dbReference>
<gene>
    <name evidence="2" type="ORF">ACFQ0F_07915</name>
</gene>
<dbReference type="InterPro" id="IPR001853">
    <property type="entry name" value="DSBA-like_thioredoxin_dom"/>
</dbReference>
<evidence type="ECO:0000313" key="2">
    <source>
        <dbReference type="EMBL" id="MFD0950310.1"/>
    </source>
</evidence>
<dbReference type="EMBL" id="JBHTIT010000001">
    <property type="protein sequence ID" value="MFD0950310.1"/>
    <property type="molecule type" value="Genomic_DNA"/>
</dbReference>
<sequence length="463" mass="52139">MSRLQRFLQPRLSATLTSNKLRDLRRSGLEAWRRLGRYPHQVSVWLRVDDPYAYLLLQALPTLEADFGLRISLRMLGSGSPDTTPEPERLTQFSGHDATRLARWHGLDAPTSWQANAKDLALAERLLIALELSDQEASVMEQARDVLRALWRKDHPALQQCQDELAINMGSAKFDADSIASHLKRNADKQRQLGHYASAMLHYAGEWYWGIDRLDYLSRRLTSLNLGTASAQWSTHIDGHFLVSDAERLADLRALDAELDVYFSYRSPYSYLALSRIRLLAEHYGIVLRLKPVLPMVMRGLPVPTIKRLYILLDSKREADLLDLDFGRICDPVGAGVEHCLAVTHAVLTQSEKLALDFAESACAAIWHEGRDLSHLPEIYACALRAGVTADIVDAALASDDWREAASQHHGELLALGLWGVPSFNLHLDGQPLCQTWGQDRLWVLEDALNDALKINHPLSSRR</sequence>
<evidence type="ECO:0000259" key="1">
    <source>
        <dbReference type="Pfam" id="PF01323"/>
    </source>
</evidence>
<dbReference type="RefSeq" id="WP_379070886.1">
    <property type="nucleotide sequence ID" value="NZ_JBHTIT010000001.1"/>
</dbReference>